<evidence type="ECO:0000256" key="2">
    <source>
        <dbReference type="ARBA" id="ARBA00022723"/>
    </source>
</evidence>
<keyword evidence="3" id="KW-0677">Repeat</keyword>
<evidence type="ECO:0000313" key="9">
    <source>
        <dbReference type="Proteomes" id="UP000653565"/>
    </source>
</evidence>
<sequence length="673" mass="76380">MCPPTGRLGAVASGINWFPRLWSSFPVLTLDLNLQPVIDLIHRYRLHSIKALCLIVRGSAHTAARVSAAPSIYADTFGHMKISGPLPVRSVGDHSRENLLKRHGRTCRVREEQEVVEAPADFQSAQLDGQSERERAVISSCPTRNGDLPELPSSVDFAALDFLFAPPIASDSITVAERLEYLAYFTSANGMATFLDRETLKQRQELLKGADRHSYERTNEEAHGADLLPETIDPSLIHLSSSDGDILVDKADEITEHLRRTLTTKSDKTIIKLDWSPAVQQSCSDFFSASNMRRFLEYFWSLWYPNCPIVHRPSFDPQTARTALLCVMLIIGACLSPHEEDAQAAKMWLDSVEEMVFGDEFFMEKETSDTSSGQLYHKAEWMKKRVECIQAAYLVCSLQKREGSVEAQGRVRRYRHAALVMLARDIGLESATHRNLRLESPSKSWWSQFVIEEELIRTRMFVFLIDAAMAIFHHTPPRMVVSELNMDMACPEACFQADTATECFHALREWEGSIFWSERLSVAGVVRRICQRQLDGHSVLEFSKMGTLNLFTTVQALHSFTFHLQNSLVFAPTLAPVQTGLENWRRIWNARQPEDKDIPDEPQSIWKKIGFVRYAPEFWHLARIIVARIIASASDEQCPLPTDRGLARFDHTDMRDINGLIMEYRQLNLGATP</sequence>
<dbReference type="OrthoDB" id="654211at2759"/>
<comment type="subcellular location">
    <subcellularLocation>
        <location evidence="1">Nucleus</location>
    </subcellularLocation>
</comment>
<dbReference type="GO" id="GO:0000785">
    <property type="term" value="C:chromatin"/>
    <property type="evidence" value="ECO:0007669"/>
    <property type="project" value="TreeGrafter"/>
</dbReference>
<evidence type="ECO:0000256" key="4">
    <source>
        <dbReference type="ARBA" id="ARBA00022771"/>
    </source>
</evidence>
<dbReference type="Proteomes" id="UP000653565">
    <property type="component" value="Unassembled WGS sequence"/>
</dbReference>
<dbReference type="AlphaFoldDB" id="A0A8H4HEU2"/>
<evidence type="ECO:0000313" key="8">
    <source>
        <dbReference type="EMBL" id="KAF4243845.1"/>
    </source>
</evidence>
<keyword evidence="4" id="KW-0863">Zinc-finger</keyword>
<keyword evidence="2" id="KW-0479">Metal-binding</keyword>
<reference evidence="8" key="2">
    <citation type="submission" date="2020-04" db="EMBL/GenBank/DDBJ databases">
        <authorList>
            <person name="Santos R.A.C."/>
            <person name="Steenwyk J.L."/>
            <person name="Rivero-Menendez O."/>
            <person name="Mead M.E."/>
            <person name="Silva L.P."/>
            <person name="Bastos R.W."/>
            <person name="Alastruey-Izquierdo A."/>
            <person name="Goldman G.H."/>
            <person name="Rokas A."/>
        </authorList>
    </citation>
    <scope>NUCLEOTIDE SEQUENCE</scope>
    <source>
        <strain evidence="8">CNM-CM6805</strain>
    </source>
</reference>
<evidence type="ECO:0000256" key="3">
    <source>
        <dbReference type="ARBA" id="ARBA00022737"/>
    </source>
</evidence>
<dbReference type="GO" id="GO:0000978">
    <property type="term" value="F:RNA polymerase II cis-regulatory region sequence-specific DNA binding"/>
    <property type="evidence" value="ECO:0007669"/>
    <property type="project" value="InterPro"/>
</dbReference>
<dbReference type="InterPro" id="IPR051059">
    <property type="entry name" value="VerF-like"/>
</dbReference>
<gene>
    <name evidence="8" type="ORF">CNMCM6805_010356</name>
</gene>
<dbReference type="PANTHER" id="PTHR40626:SF3">
    <property type="entry name" value="TRANSCRIPTION FACTOR WITH C2H2 AND ZN(2)-CYS(6) DNA BINDING DOMAIN (EUROFUNG)-RELATED"/>
    <property type="match status" value="1"/>
</dbReference>
<keyword evidence="5" id="KW-0862">Zinc</keyword>
<dbReference type="PANTHER" id="PTHR40626">
    <property type="entry name" value="MIP31509P"/>
    <property type="match status" value="1"/>
</dbReference>
<evidence type="ECO:0000256" key="1">
    <source>
        <dbReference type="ARBA" id="ARBA00004123"/>
    </source>
</evidence>
<evidence type="ECO:0000256" key="5">
    <source>
        <dbReference type="ARBA" id="ARBA00022833"/>
    </source>
</evidence>
<dbReference type="GO" id="GO:0008270">
    <property type="term" value="F:zinc ion binding"/>
    <property type="evidence" value="ECO:0007669"/>
    <property type="project" value="UniProtKB-KW"/>
</dbReference>
<accession>A0A8H4HEU2</accession>
<dbReference type="InterPro" id="IPR007219">
    <property type="entry name" value="XnlR_reg_dom"/>
</dbReference>
<protein>
    <recommendedName>
        <fullName evidence="7">Xylanolytic transcriptional activator regulatory domain-containing protein</fullName>
    </recommendedName>
</protein>
<keyword evidence="9" id="KW-1185">Reference proteome</keyword>
<dbReference type="GO" id="GO:0000981">
    <property type="term" value="F:DNA-binding transcription factor activity, RNA polymerase II-specific"/>
    <property type="evidence" value="ECO:0007669"/>
    <property type="project" value="InterPro"/>
</dbReference>
<dbReference type="Pfam" id="PF04082">
    <property type="entry name" value="Fungal_trans"/>
    <property type="match status" value="1"/>
</dbReference>
<comment type="caution">
    <text evidence="8">The sequence shown here is derived from an EMBL/GenBank/DDBJ whole genome shotgun (WGS) entry which is preliminary data.</text>
</comment>
<reference evidence="8" key="1">
    <citation type="journal article" date="2020" name="bioRxiv">
        <title>Genomic and phenotypic heterogeneity of clinical isolates of the human pathogens Aspergillus fumigatus, Aspergillus lentulus and Aspergillus fumigatiaffinis.</title>
        <authorList>
            <person name="dos Santos R.A.C."/>
            <person name="Steenwyk J.L."/>
            <person name="Rivero-Menendez O."/>
            <person name="Mead M.E."/>
            <person name="Silva L.P."/>
            <person name="Bastos R.W."/>
            <person name="Alastruey-Izquierdo A."/>
            <person name="Goldman G.H."/>
            <person name="Rokas A."/>
        </authorList>
    </citation>
    <scope>NUCLEOTIDE SEQUENCE</scope>
    <source>
        <strain evidence="8">CNM-CM6805</strain>
    </source>
</reference>
<dbReference type="EMBL" id="JAAAPX010000009">
    <property type="protein sequence ID" value="KAF4243845.1"/>
    <property type="molecule type" value="Genomic_DNA"/>
</dbReference>
<dbReference type="GO" id="GO:0006351">
    <property type="term" value="P:DNA-templated transcription"/>
    <property type="evidence" value="ECO:0007669"/>
    <property type="project" value="InterPro"/>
</dbReference>
<proteinExistence type="predicted"/>
<dbReference type="GO" id="GO:0005634">
    <property type="term" value="C:nucleus"/>
    <property type="evidence" value="ECO:0007669"/>
    <property type="project" value="UniProtKB-SubCell"/>
</dbReference>
<feature type="domain" description="Xylanolytic transcriptional activator regulatory" evidence="7">
    <location>
        <begin position="296"/>
        <end position="508"/>
    </location>
</feature>
<evidence type="ECO:0000256" key="6">
    <source>
        <dbReference type="ARBA" id="ARBA00023242"/>
    </source>
</evidence>
<evidence type="ECO:0000259" key="7">
    <source>
        <dbReference type="Pfam" id="PF04082"/>
    </source>
</evidence>
<dbReference type="CDD" id="cd12148">
    <property type="entry name" value="fungal_TF_MHR"/>
    <property type="match status" value="1"/>
</dbReference>
<keyword evidence="6" id="KW-0539">Nucleus</keyword>
<name>A0A8H4HEU2_9EURO</name>
<organism evidence="8 9">
    <name type="scientific">Aspergillus fumigatiaffinis</name>
    <dbReference type="NCBI Taxonomy" id="340414"/>
    <lineage>
        <taxon>Eukaryota</taxon>
        <taxon>Fungi</taxon>
        <taxon>Dikarya</taxon>
        <taxon>Ascomycota</taxon>
        <taxon>Pezizomycotina</taxon>
        <taxon>Eurotiomycetes</taxon>
        <taxon>Eurotiomycetidae</taxon>
        <taxon>Eurotiales</taxon>
        <taxon>Aspergillaceae</taxon>
        <taxon>Aspergillus</taxon>
        <taxon>Aspergillus subgen. Fumigati</taxon>
    </lineage>
</organism>